<feature type="chain" id="PRO_5039690236" evidence="1">
    <location>
        <begin position="21"/>
        <end position="384"/>
    </location>
</feature>
<dbReference type="PROSITE" id="PS51257">
    <property type="entry name" value="PROKAR_LIPOPROTEIN"/>
    <property type="match status" value="1"/>
</dbReference>
<proteinExistence type="predicted"/>
<protein>
    <submittedName>
        <fullName evidence="2">Uncharacterized protein</fullName>
    </submittedName>
</protein>
<evidence type="ECO:0000256" key="1">
    <source>
        <dbReference type="SAM" id="SignalP"/>
    </source>
</evidence>
<dbReference type="KEGG" id="shi:Shel_26620"/>
<dbReference type="AlphaFoldDB" id="C7N3D8"/>
<evidence type="ECO:0000313" key="3">
    <source>
        <dbReference type="Proteomes" id="UP000002026"/>
    </source>
</evidence>
<feature type="signal peptide" evidence="1">
    <location>
        <begin position="1"/>
        <end position="20"/>
    </location>
</feature>
<organism evidence="2 3">
    <name type="scientific">Slackia heliotrinireducens (strain ATCC 29202 / DSM 20476 / NCTC 11029 / RHS 1)</name>
    <name type="common">Peptococcus heliotrinreducens</name>
    <dbReference type="NCBI Taxonomy" id="471855"/>
    <lineage>
        <taxon>Bacteria</taxon>
        <taxon>Bacillati</taxon>
        <taxon>Actinomycetota</taxon>
        <taxon>Coriobacteriia</taxon>
        <taxon>Eggerthellales</taxon>
        <taxon>Eggerthellaceae</taxon>
        <taxon>Slackia</taxon>
    </lineage>
</organism>
<dbReference type="HOGENOM" id="CLU_808670_0_0_11"/>
<evidence type="ECO:0000313" key="2">
    <source>
        <dbReference type="EMBL" id="ACV23661.1"/>
    </source>
</evidence>
<dbReference type="RefSeq" id="WP_012799759.1">
    <property type="nucleotide sequence ID" value="NC_013165.1"/>
</dbReference>
<gene>
    <name evidence="2" type="ordered locus">Shel_26620</name>
</gene>
<keyword evidence="3" id="KW-1185">Reference proteome</keyword>
<sequence>MKKALILVMMMACLLGVVVGCGSQSNTEPKDYGPPMDISLSTEETEMYGVHLLLPDNSPLEQSESDPNYAQTVANLDDSLTIEIVVSMSYFPGDEQSYTTNPNSEETYTPAAILKDWADAYSDPDSITVEGKTHIGGTAALVTTSSAERKERGGIYDLTTISLAMNSGYVVISYEDRGGRYGDLIQQSIKSIWIDEEEIPDFVRATSPEGLQAAGLMEQPWQIDCDMFSIYVNPPADFIPLERTEGNYEWIAPDGNTVISATVTDRSTFGLSEEDLEQLEQRMALTAPGFSDLEYSSGVHNDMDASKMKYKIENENGTTWMYVVTVAPEYSNEAIAVTVGSRSEDNVELPEMMNILRFADGWNNGGVLNMEEIAVAPESAEDQG</sequence>
<accession>C7N3D8</accession>
<reference evidence="2 3" key="1">
    <citation type="journal article" date="2009" name="Stand. Genomic Sci.">
        <title>Complete genome sequence of Slackia heliotrinireducens type strain (RHS 1).</title>
        <authorList>
            <person name="Pukall R."/>
            <person name="Lapidus A."/>
            <person name="Nolan M."/>
            <person name="Copeland A."/>
            <person name="Glavina Del Rio T."/>
            <person name="Lucas S."/>
            <person name="Chen F."/>
            <person name="Tice H."/>
            <person name="Cheng J.F."/>
            <person name="Chertkov O."/>
            <person name="Bruce D."/>
            <person name="Goodwin L."/>
            <person name="Kuske C."/>
            <person name="Brettin T."/>
            <person name="Detter J.C."/>
            <person name="Han C."/>
            <person name="Pitluck S."/>
            <person name="Pati A."/>
            <person name="Mavrommatis K."/>
            <person name="Ivanova N."/>
            <person name="Ovchinnikova G."/>
            <person name="Chen A."/>
            <person name="Palaniappan K."/>
            <person name="Schneider S."/>
            <person name="Rohde M."/>
            <person name="Chain P."/>
            <person name="D'haeseleer P."/>
            <person name="Goker M."/>
            <person name="Bristow J."/>
            <person name="Eisen J.A."/>
            <person name="Markowitz V."/>
            <person name="Kyrpides N.C."/>
            <person name="Klenk H.P."/>
            <person name="Hugenholtz P."/>
        </authorList>
    </citation>
    <scope>NUCLEOTIDE SEQUENCE [LARGE SCALE GENOMIC DNA]</scope>
    <source>
        <strain evidence="3">ATCC 29202 / DSM 20476 / NCTC 11029 / RHS 1</strain>
    </source>
</reference>
<name>C7N3D8_SLAHD</name>
<dbReference type="EMBL" id="CP001684">
    <property type="protein sequence ID" value="ACV23661.1"/>
    <property type="molecule type" value="Genomic_DNA"/>
</dbReference>
<dbReference type="Proteomes" id="UP000002026">
    <property type="component" value="Chromosome"/>
</dbReference>
<keyword evidence="1" id="KW-0732">Signal</keyword>